<keyword evidence="4" id="KW-0547">Nucleotide-binding</keyword>
<evidence type="ECO:0000256" key="7">
    <source>
        <dbReference type="ARBA" id="ARBA00022840"/>
    </source>
</evidence>
<keyword evidence="6" id="KW-0228">DNA excision</keyword>
<gene>
    <name evidence="14" type="ORF">J43TS3_20560</name>
</gene>
<proteinExistence type="inferred from homology"/>
<evidence type="ECO:0000256" key="9">
    <source>
        <dbReference type="ARBA" id="ARBA00023125"/>
    </source>
</evidence>
<evidence type="ECO:0000256" key="11">
    <source>
        <dbReference type="ARBA" id="ARBA00038000"/>
    </source>
</evidence>
<dbReference type="GO" id="GO:0005524">
    <property type="term" value="F:ATP binding"/>
    <property type="evidence" value="ECO:0007669"/>
    <property type="project" value="UniProtKB-KW"/>
</dbReference>
<keyword evidence="2" id="KW-0963">Cytoplasm</keyword>
<dbReference type="SUPFAM" id="SSF52540">
    <property type="entry name" value="P-loop containing nucleoside triphosphate hydrolases"/>
    <property type="match status" value="1"/>
</dbReference>
<dbReference type="Gene3D" id="1.20.1580.10">
    <property type="entry name" value="ABC transporter ATPase like domain"/>
    <property type="match status" value="1"/>
</dbReference>
<comment type="subcellular location">
    <subcellularLocation>
        <location evidence="1">Cytoplasm</location>
    </subcellularLocation>
</comment>
<evidence type="ECO:0000256" key="1">
    <source>
        <dbReference type="ARBA" id="ARBA00004496"/>
    </source>
</evidence>
<evidence type="ECO:0000256" key="4">
    <source>
        <dbReference type="ARBA" id="ARBA00022741"/>
    </source>
</evidence>
<dbReference type="AlphaFoldDB" id="A0A920C659"/>
<dbReference type="Proteomes" id="UP000676917">
    <property type="component" value="Unassembled WGS sequence"/>
</dbReference>
<dbReference type="GO" id="GO:0003677">
    <property type="term" value="F:DNA binding"/>
    <property type="evidence" value="ECO:0007669"/>
    <property type="project" value="UniProtKB-KW"/>
</dbReference>
<evidence type="ECO:0000256" key="12">
    <source>
        <dbReference type="ARBA" id="ARBA00039316"/>
    </source>
</evidence>
<keyword evidence="10" id="KW-0234">DNA repair</keyword>
<name>A0A920C659_9BACI</name>
<protein>
    <recommendedName>
        <fullName evidence="12">UvrABC system protein A</fullName>
    </recommendedName>
    <alternativeName>
        <fullName evidence="13">Excinuclease ABC subunit A</fullName>
    </alternativeName>
</protein>
<comment type="similarity">
    <text evidence="11">Belongs to the ABC transporter superfamily. UvrA family.</text>
</comment>
<keyword evidence="8" id="KW-0267">Excision nuclease</keyword>
<evidence type="ECO:0000256" key="3">
    <source>
        <dbReference type="ARBA" id="ARBA00022737"/>
    </source>
</evidence>
<keyword evidence="5" id="KW-0227">DNA damage</keyword>
<evidence type="ECO:0000256" key="6">
    <source>
        <dbReference type="ARBA" id="ARBA00022769"/>
    </source>
</evidence>
<dbReference type="PANTHER" id="PTHR43152">
    <property type="entry name" value="UVRABC SYSTEM PROTEIN A"/>
    <property type="match status" value="1"/>
</dbReference>
<keyword evidence="15" id="KW-1185">Reference proteome</keyword>
<evidence type="ECO:0000256" key="10">
    <source>
        <dbReference type="ARBA" id="ARBA00023204"/>
    </source>
</evidence>
<keyword evidence="3" id="KW-0677">Repeat</keyword>
<keyword evidence="7" id="KW-0067">ATP-binding</keyword>
<dbReference type="Gene3D" id="3.40.50.300">
    <property type="entry name" value="P-loop containing nucleotide triphosphate hydrolases"/>
    <property type="match status" value="1"/>
</dbReference>
<dbReference type="PANTHER" id="PTHR43152:SF3">
    <property type="entry name" value="UVRABC SYSTEM PROTEIN A"/>
    <property type="match status" value="1"/>
</dbReference>
<sequence>MLRIMQSLEDVGLGYITLGQPLSTLSGGECQRIKLAMESLPDGRLATVPKNIFLKLADLRFSAYLLSLINIGRILMEEELGK</sequence>
<keyword evidence="9" id="KW-0238">DNA-binding</keyword>
<organism evidence="14 15">
    <name type="scientific">Ornithinibacillus bavariensis</name>
    <dbReference type="NCBI Taxonomy" id="545502"/>
    <lineage>
        <taxon>Bacteria</taxon>
        <taxon>Bacillati</taxon>
        <taxon>Bacillota</taxon>
        <taxon>Bacilli</taxon>
        <taxon>Bacillales</taxon>
        <taxon>Bacillaceae</taxon>
        <taxon>Ornithinibacillus</taxon>
    </lineage>
</organism>
<accession>A0A920C659</accession>
<comment type="caution">
    <text evidence="14">The sequence shown here is derived from an EMBL/GenBank/DDBJ whole genome shotgun (WGS) entry which is preliminary data.</text>
</comment>
<dbReference type="GO" id="GO:0004518">
    <property type="term" value="F:nuclease activity"/>
    <property type="evidence" value="ECO:0007669"/>
    <property type="project" value="UniProtKB-KW"/>
</dbReference>
<dbReference type="GO" id="GO:0005737">
    <property type="term" value="C:cytoplasm"/>
    <property type="evidence" value="ECO:0007669"/>
    <property type="project" value="UniProtKB-SubCell"/>
</dbReference>
<evidence type="ECO:0000256" key="13">
    <source>
        <dbReference type="ARBA" id="ARBA00042156"/>
    </source>
</evidence>
<reference evidence="14" key="1">
    <citation type="submission" date="2021-03" db="EMBL/GenBank/DDBJ databases">
        <title>Antimicrobial resistance genes in bacteria isolated from Japanese honey, and their potential for conferring macrolide and lincosamide resistance in the American foulbrood pathogen Paenibacillus larvae.</title>
        <authorList>
            <person name="Okamoto M."/>
            <person name="Kumagai M."/>
            <person name="Kanamori H."/>
            <person name="Takamatsu D."/>
        </authorList>
    </citation>
    <scope>NUCLEOTIDE SEQUENCE</scope>
    <source>
        <strain evidence="14">J43TS3</strain>
    </source>
</reference>
<evidence type="ECO:0000256" key="8">
    <source>
        <dbReference type="ARBA" id="ARBA00022881"/>
    </source>
</evidence>
<evidence type="ECO:0000313" key="15">
    <source>
        <dbReference type="Proteomes" id="UP000676917"/>
    </source>
</evidence>
<evidence type="ECO:0000256" key="2">
    <source>
        <dbReference type="ARBA" id="ARBA00022490"/>
    </source>
</evidence>
<dbReference type="EMBL" id="BORP01000003">
    <property type="protein sequence ID" value="GIO27445.1"/>
    <property type="molecule type" value="Genomic_DNA"/>
</dbReference>
<dbReference type="GO" id="GO:0006281">
    <property type="term" value="P:DNA repair"/>
    <property type="evidence" value="ECO:0007669"/>
    <property type="project" value="UniProtKB-KW"/>
</dbReference>
<evidence type="ECO:0000256" key="5">
    <source>
        <dbReference type="ARBA" id="ARBA00022763"/>
    </source>
</evidence>
<dbReference type="InterPro" id="IPR027417">
    <property type="entry name" value="P-loop_NTPase"/>
</dbReference>
<evidence type="ECO:0000313" key="14">
    <source>
        <dbReference type="EMBL" id="GIO27445.1"/>
    </source>
</evidence>